<evidence type="ECO:0000256" key="4">
    <source>
        <dbReference type="ARBA" id="ARBA00022842"/>
    </source>
</evidence>
<dbReference type="InterPro" id="IPR041492">
    <property type="entry name" value="HAD_2"/>
</dbReference>
<dbReference type="SFLD" id="SFLDS00003">
    <property type="entry name" value="Haloacid_Dehalogenase"/>
    <property type="match status" value="1"/>
</dbReference>
<evidence type="ECO:0000256" key="2">
    <source>
        <dbReference type="ARBA" id="ARBA00022723"/>
    </source>
</evidence>
<dbReference type="InterPro" id="IPR006439">
    <property type="entry name" value="HAD-SF_hydro_IA"/>
</dbReference>
<dbReference type="InterPro" id="IPR051400">
    <property type="entry name" value="HAD-like_hydrolase"/>
</dbReference>
<dbReference type="PANTHER" id="PTHR46470:SF2">
    <property type="entry name" value="GLYCERALDEHYDE 3-PHOSPHATE PHOSPHATASE"/>
    <property type="match status" value="1"/>
</dbReference>
<evidence type="ECO:0000313" key="5">
    <source>
        <dbReference type="EMBL" id="MBV7391555.1"/>
    </source>
</evidence>
<organism evidence="5 6">
    <name type="scientific">Enterococcus alishanensis</name>
    <dbReference type="NCBI Taxonomy" id="1303817"/>
    <lineage>
        <taxon>Bacteria</taxon>
        <taxon>Bacillati</taxon>
        <taxon>Bacillota</taxon>
        <taxon>Bacilli</taxon>
        <taxon>Lactobacillales</taxon>
        <taxon>Enterococcaceae</taxon>
        <taxon>Enterococcus</taxon>
    </lineage>
</organism>
<evidence type="ECO:0000313" key="6">
    <source>
        <dbReference type="Proteomes" id="UP000774130"/>
    </source>
</evidence>
<keyword evidence="3 5" id="KW-0378">Hydrolase</keyword>
<evidence type="ECO:0000256" key="3">
    <source>
        <dbReference type="ARBA" id="ARBA00022801"/>
    </source>
</evidence>
<name>A0ABS6TF71_9ENTE</name>
<dbReference type="PANTHER" id="PTHR46470">
    <property type="entry name" value="N-ACYLNEURAMINATE-9-PHOSPHATASE"/>
    <property type="match status" value="1"/>
</dbReference>
<dbReference type="Pfam" id="PF13419">
    <property type="entry name" value="HAD_2"/>
    <property type="match status" value="1"/>
</dbReference>
<keyword evidence="6" id="KW-1185">Reference proteome</keyword>
<dbReference type="RefSeq" id="WP_218326768.1">
    <property type="nucleotide sequence ID" value="NZ_JAHUZB010000005.1"/>
</dbReference>
<dbReference type="EMBL" id="JAHUZB010000005">
    <property type="protein sequence ID" value="MBV7391555.1"/>
    <property type="molecule type" value="Genomic_DNA"/>
</dbReference>
<gene>
    <name evidence="5" type="ORF">KUA55_12775</name>
</gene>
<reference evidence="5 6" key="1">
    <citation type="submission" date="2021-06" db="EMBL/GenBank/DDBJ databases">
        <title>Enterococcus alishanensis sp. nov., a novel lactic acid bacterium isolated from fresh coffee beans.</title>
        <authorList>
            <person name="Chen Y.-S."/>
        </authorList>
    </citation>
    <scope>NUCLEOTIDE SEQUENCE [LARGE SCALE GENOMIC DNA]</scope>
    <source>
        <strain evidence="5 6">ALS3</strain>
    </source>
</reference>
<comment type="caution">
    <text evidence="5">The sequence shown here is derived from an EMBL/GenBank/DDBJ whole genome shotgun (WGS) entry which is preliminary data.</text>
</comment>
<keyword evidence="2" id="KW-0479">Metal-binding</keyword>
<dbReference type="GO" id="GO:0016787">
    <property type="term" value="F:hydrolase activity"/>
    <property type="evidence" value="ECO:0007669"/>
    <property type="project" value="UniProtKB-KW"/>
</dbReference>
<proteinExistence type="predicted"/>
<protein>
    <submittedName>
        <fullName evidence="5">HAD family hydrolase</fullName>
    </submittedName>
</protein>
<keyword evidence="4" id="KW-0460">Magnesium</keyword>
<comment type="cofactor">
    <cofactor evidence="1">
        <name>Mg(2+)</name>
        <dbReference type="ChEBI" id="CHEBI:18420"/>
    </cofactor>
</comment>
<dbReference type="Proteomes" id="UP000774130">
    <property type="component" value="Unassembled WGS sequence"/>
</dbReference>
<evidence type="ECO:0000256" key="1">
    <source>
        <dbReference type="ARBA" id="ARBA00001946"/>
    </source>
</evidence>
<dbReference type="NCBIfam" id="TIGR01549">
    <property type="entry name" value="HAD-SF-IA-v1"/>
    <property type="match status" value="1"/>
</dbReference>
<sequence length="237" mass="27309">MINALVFDVDDTLYQQVEPFKNAIMKTFPSFDINTVPKLFIRFRYHSDLHFEKSVTGIWSLEKMREERITAALNDLDFKDINPELAKTFQNNYEKELRAIKLDPEIKSALSFLHEKKIPLGIITNGPKEHQQKKIDSLQVTEFISPEAIFISGAVGSSKPDELIFSLAAKQLQLPADNILYIGDSYENDVIGAKNAGFKVWWFNHQNRKLTKDQLPFFDLEINTFSDMSKKITSLNF</sequence>
<dbReference type="SFLD" id="SFLDG01129">
    <property type="entry name" value="C1.5:_HAD__Beta-PGM__Phosphata"/>
    <property type="match status" value="1"/>
</dbReference>
<accession>A0ABS6TF71</accession>